<feature type="compositionally biased region" description="Polar residues" evidence="1">
    <location>
        <begin position="303"/>
        <end position="317"/>
    </location>
</feature>
<organism evidence="3 4">
    <name type="scientific">Tetrapyrgos nigripes</name>
    <dbReference type="NCBI Taxonomy" id="182062"/>
    <lineage>
        <taxon>Eukaryota</taxon>
        <taxon>Fungi</taxon>
        <taxon>Dikarya</taxon>
        <taxon>Basidiomycota</taxon>
        <taxon>Agaricomycotina</taxon>
        <taxon>Agaricomycetes</taxon>
        <taxon>Agaricomycetidae</taxon>
        <taxon>Agaricales</taxon>
        <taxon>Marasmiineae</taxon>
        <taxon>Marasmiaceae</taxon>
        <taxon>Tetrapyrgos</taxon>
    </lineage>
</organism>
<dbReference type="GO" id="GO:0004672">
    <property type="term" value="F:protein kinase activity"/>
    <property type="evidence" value="ECO:0007669"/>
    <property type="project" value="InterPro"/>
</dbReference>
<name>A0A8H5CKG8_9AGAR</name>
<accession>A0A8H5CKG8</accession>
<dbReference type="PANTHER" id="PTHR38248">
    <property type="entry name" value="FUNK1 6"/>
    <property type="match status" value="1"/>
</dbReference>
<sequence length="902" mass="102622">MRLFIVSKFSPLPIYIPPSLPAIPYIQRDDSCFEPLPPSHPLHPLHFLFLLSQHSHTFNNSPPDIMRAASFAGVVPRTPPRSSPHAQTQVMSTPLARGSSSQVDLADNHKVADINTYLEEDIKDRVYLDLEVFLKLVLDFGDAERKKKETKINNVMKNENFERVWNYYRGLCGLGSTTEKGLYEPLLKVIETAMKRLFPNQQPFTHFNEGDKFILGSYARRKPDLPALRPIFGLDCQTAEDKLTKVHWPMVEPFGELKLTPKQGGKRTGFALDWADATPGETPQAVTAPATQNRYNLRPRSASGGSLPNAFPTQSHTRSLHPIPETSTHAESKNEEVEAGKKNKKKGNKGTKQKKKTLGDEMEPEEENLLTKPSDRRLHTLLQCAGYGLESLSSGLLRTHTVGFVMDGTFFQLCYYDRSKVVLSKPVDLSEPNSMFLFLATLYQLGSLSDEKQGIFPSKGDGKSLPTLEPSVNERYTRREGGNYTSGPITGDSLVFPGGNAFSGCKITVGKEVFHLGELVHRAHAIIGRGTTVVRVKWNDKDAIMKLSFCGAERTPEEELVKSARAKATEEGHDWALNHLPNILYSAEYNLAGLAEDRLATYFEQQRISYERRVLRITVQEVLTPITDAVLEPKDYAQIFFDVLQIHRWLVDHAKILHRDISMANIMFREKDGKIYGILNDFDLSSRLPPESKASSRQRTGTKPYMSHDLLNPSWVHGHRYRHDLESLFYVILIFCSDYGAKGEEDKLVKVTEPHFQKWFTGSFEDVRTGKISWLLEDKPLIQVTEFFREFGVFYLTKLRDLVIEGHQAKNVYRSAWHKYKNSEKGHKEYGYPFTQVFTETFEWETLNDTVTYEKFRDVMKSFPVRTSSGKWEPFQLTMHYENPLPLNSSDFGPPPDNDTLV</sequence>
<dbReference type="OrthoDB" id="5569250at2759"/>
<evidence type="ECO:0000259" key="2">
    <source>
        <dbReference type="PROSITE" id="PS50011"/>
    </source>
</evidence>
<dbReference type="AlphaFoldDB" id="A0A8H5CKG8"/>
<dbReference type="Proteomes" id="UP000559256">
    <property type="component" value="Unassembled WGS sequence"/>
</dbReference>
<dbReference type="PANTHER" id="PTHR38248:SF2">
    <property type="entry name" value="FUNK1 11"/>
    <property type="match status" value="1"/>
</dbReference>
<dbReference type="Gene3D" id="1.10.510.10">
    <property type="entry name" value="Transferase(Phosphotransferase) domain 1"/>
    <property type="match status" value="1"/>
</dbReference>
<evidence type="ECO:0000256" key="1">
    <source>
        <dbReference type="SAM" id="MobiDB-lite"/>
    </source>
</evidence>
<feature type="compositionally biased region" description="Polar residues" evidence="1">
    <location>
        <begin position="84"/>
        <end position="99"/>
    </location>
</feature>
<dbReference type="InterPro" id="IPR008266">
    <property type="entry name" value="Tyr_kinase_AS"/>
</dbReference>
<proteinExistence type="predicted"/>
<protein>
    <recommendedName>
        <fullName evidence="2">Protein kinase domain-containing protein</fullName>
    </recommendedName>
</protein>
<dbReference type="InterPro" id="IPR000719">
    <property type="entry name" value="Prot_kinase_dom"/>
</dbReference>
<keyword evidence="4" id="KW-1185">Reference proteome</keyword>
<reference evidence="3 4" key="1">
    <citation type="journal article" date="2020" name="ISME J.">
        <title>Uncovering the hidden diversity of litter-decomposition mechanisms in mushroom-forming fungi.</title>
        <authorList>
            <person name="Floudas D."/>
            <person name="Bentzer J."/>
            <person name="Ahren D."/>
            <person name="Johansson T."/>
            <person name="Persson P."/>
            <person name="Tunlid A."/>
        </authorList>
    </citation>
    <scope>NUCLEOTIDE SEQUENCE [LARGE SCALE GENOMIC DNA]</scope>
    <source>
        <strain evidence="3 4">CBS 291.85</strain>
    </source>
</reference>
<dbReference type="GO" id="GO:0005524">
    <property type="term" value="F:ATP binding"/>
    <property type="evidence" value="ECO:0007669"/>
    <property type="project" value="InterPro"/>
</dbReference>
<feature type="region of interest" description="Disordered" evidence="1">
    <location>
        <begin position="77"/>
        <end position="99"/>
    </location>
</feature>
<dbReference type="SUPFAM" id="SSF56112">
    <property type="entry name" value="Protein kinase-like (PK-like)"/>
    <property type="match status" value="1"/>
</dbReference>
<dbReference type="PROSITE" id="PS00109">
    <property type="entry name" value="PROTEIN_KINASE_TYR"/>
    <property type="match status" value="1"/>
</dbReference>
<evidence type="ECO:0000313" key="4">
    <source>
        <dbReference type="Proteomes" id="UP000559256"/>
    </source>
</evidence>
<feature type="compositionally biased region" description="Basic residues" evidence="1">
    <location>
        <begin position="342"/>
        <end position="356"/>
    </location>
</feature>
<evidence type="ECO:0000313" key="3">
    <source>
        <dbReference type="EMBL" id="KAF5342984.1"/>
    </source>
</evidence>
<gene>
    <name evidence="3" type="ORF">D9758_013687</name>
</gene>
<dbReference type="PROSITE" id="PS50011">
    <property type="entry name" value="PROTEIN_KINASE_DOM"/>
    <property type="match status" value="1"/>
</dbReference>
<feature type="region of interest" description="Disordered" evidence="1">
    <location>
        <begin position="279"/>
        <end position="374"/>
    </location>
</feature>
<feature type="domain" description="Protein kinase" evidence="2">
    <location>
        <begin position="521"/>
        <end position="835"/>
    </location>
</feature>
<comment type="caution">
    <text evidence="3">The sequence shown here is derived from an EMBL/GenBank/DDBJ whole genome shotgun (WGS) entry which is preliminary data.</text>
</comment>
<dbReference type="InterPro" id="IPR040976">
    <property type="entry name" value="Pkinase_fungal"/>
</dbReference>
<dbReference type="InterPro" id="IPR011009">
    <property type="entry name" value="Kinase-like_dom_sf"/>
</dbReference>
<dbReference type="EMBL" id="JAACJM010000151">
    <property type="protein sequence ID" value="KAF5342984.1"/>
    <property type="molecule type" value="Genomic_DNA"/>
</dbReference>
<dbReference type="Pfam" id="PF17667">
    <property type="entry name" value="Pkinase_fungal"/>
    <property type="match status" value="2"/>
</dbReference>
<feature type="compositionally biased region" description="Basic and acidic residues" evidence="1">
    <location>
        <begin position="328"/>
        <end position="341"/>
    </location>
</feature>